<keyword evidence="4" id="KW-0732">Signal</keyword>
<evidence type="ECO:0000313" key="17">
    <source>
        <dbReference type="Proteomes" id="UP000516480"/>
    </source>
</evidence>
<keyword evidence="6" id="KW-1015">Disulfide bond</keyword>
<dbReference type="Gene3D" id="2.60.40.2860">
    <property type="match status" value="2"/>
</dbReference>
<dbReference type="EMBL" id="LT608147">
    <property type="protein sequence ID" value="SCM23581.1"/>
    <property type="molecule type" value="Genomic_DNA"/>
</dbReference>
<proteinExistence type="predicted"/>
<dbReference type="AlphaFoldDB" id="A0A113RZE6"/>
<sequence>MSKMIHVKNIITSILVIVILCLNGITSKKSVDLANLVKNIITLNASPGETVEFTCPYTNKELEGINQQEQDNFNENLICFEYISVMNTIYRIQDYVRGAYNIKSISENNVHKSEFTIPPIVVHSRNFSCYCYMEKENKVVRKVLKVYIPRRSKKASGCDFNYDYRTSAAITIDGAVNYRVNKVCDAYTKSGEDLVLLCPLNYSIKPNNCFTNVYVKNEDIVNNENELNNHYYNKVWDENNYKVVNSSTLFNNELITHGDKSSIFTKLPVNNDQKYFSCICQSADGSDVLMMNVYMNKAQNNNDFKYSRTFVKNNEEVSIASYYRSSRTTSNGFVFIFSKIFIFIFLVNYYIFF</sequence>
<evidence type="ECO:0000313" key="16">
    <source>
        <dbReference type="Proteomes" id="UP000220214"/>
    </source>
</evidence>
<evidence type="ECO:0000256" key="6">
    <source>
        <dbReference type="ARBA" id="ARBA00023157"/>
    </source>
</evidence>
<evidence type="ECO:0000256" key="4">
    <source>
        <dbReference type="ARBA" id="ARBA00022729"/>
    </source>
</evidence>
<evidence type="ECO:0000259" key="9">
    <source>
        <dbReference type="PROSITE" id="PS51701"/>
    </source>
</evidence>
<feature type="transmembrane region" description="Helical" evidence="8">
    <location>
        <begin position="332"/>
        <end position="352"/>
    </location>
</feature>
<evidence type="ECO:0000313" key="13">
    <source>
        <dbReference type="EMBL" id="SCO62993.1"/>
    </source>
</evidence>
<dbReference type="Proteomes" id="UP000069549">
    <property type="component" value="Chromosome 11"/>
</dbReference>
<dbReference type="Proteomes" id="UP000516480">
    <property type="component" value="Chromosome 11"/>
</dbReference>
<dbReference type="Pfam" id="PF07422">
    <property type="entry name" value="s48_45"/>
    <property type="match status" value="1"/>
</dbReference>
<dbReference type="EMBL" id="LT614637">
    <property type="protein sequence ID" value="SCN26669.1"/>
    <property type="molecule type" value="Genomic_DNA"/>
</dbReference>
<keyword evidence="5 8" id="KW-0472">Membrane</keyword>
<keyword evidence="7" id="KW-0325">Glycoprotein</keyword>
<dbReference type="InterPro" id="IPR010884">
    <property type="entry name" value="6_CYS_dom"/>
</dbReference>
<feature type="domain" description="6-Cys" evidence="9">
    <location>
        <begin position="154"/>
        <end position="303"/>
    </location>
</feature>
<accession>A0A113RZE6</accession>
<reference evidence="10 14" key="1">
    <citation type="submission" date="2016-02" db="EMBL/GenBank/DDBJ databases">
        <authorList>
            <consortium name="Pathogen Informatics"/>
        </authorList>
    </citation>
    <scope>NUCLEOTIDE SEQUENCE [LARGE SCALE GENOMIC DNA]</scope>
    <source>
        <strain evidence="10 14">K173</strain>
        <strain evidence="11 17">NK65 ny</strain>
        <strain evidence="12 16">NK65e</strain>
        <strain evidence="13 15">SP11 Antwerpcl1</strain>
    </source>
</reference>
<organism evidence="10 14">
    <name type="scientific">Plasmodium berghei</name>
    <dbReference type="NCBI Taxonomy" id="5821"/>
    <lineage>
        <taxon>Eukaryota</taxon>
        <taxon>Sar</taxon>
        <taxon>Alveolata</taxon>
        <taxon>Apicomplexa</taxon>
        <taxon>Aconoidasida</taxon>
        <taxon>Haemosporida</taxon>
        <taxon>Plasmodiidae</taxon>
        <taxon>Plasmodium</taxon>
        <taxon>Plasmodium (Vinckeia)</taxon>
    </lineage>
</organism>
<dbReference type="InterPro" id="IPR038160">
    <property type="entry name" value="6_CYS_dom_sf"/>
</dbReference>
<dbReference type="PROSITE" id="PS51701">
    <property type="entry name" value="6_CYS"/>
    <property type="match status" value="2"/>
</dbReference>
<feature type="domain" description="6-Cys" evidence="9">
    <location>
        <begin position="17"/>
        <end position="151"/>
    </location>
</feature>
<evidence type="ECO:0000256" key="7">
    <source>
        <dbReference type="ARBA" id="ARBA00023180"/>
    </source>
</evidence>
<gene>
    <name evidence="10" type="primary">P38</name>
    <name evidence="10" type="ORF">PBK173_000273300</name>
    <name evidence="12" type="ORF">PBNK65E_000265300</name>
    <name evidence="11" type="ORF">PBNK65NY_000264500</name>
    <name evidence="13" type="ORF">PBSP11A_000264500</name>
</gene>
<dbReference type="Proteomes" id="UP000220214">
    <property type="component" value="Chromosome 11"/>
</dbReference>
<evidence type="ECO:0000313" key="12">
    <source>
        <dbReference type="EMBL" id="SCN26669.1"/>
    </source>
</evidence>
<evidence type="ECO:0000256" key="3">
    <source>
        <dbReference type="ARBA" id="ARBA00022475"/>
    </source>
</evidence>
<evidence type="ECO:0000313" key="11">
    <source>
        <dbReference type="EMBL" id="SCM23581.1"/>
    </source>
</evidence>
<evidence type="ECO:0000256" key="5">
    <source>
        <dbReference type="ARBA" id="ARBA00023136"/>
    </source>
</evidence>
<evidence type="ECO:0000256" key="2">
    <source>
        <dbReference type="ARBA" id="ARBA00004241"/>
    </source>
</evidence>
<comment type="subcellular location">
    <subcellularLocation>
        <location evidence="1">Cell membrane</location>
    </subcellularLocation>
    <subcellularLocation>
        <location evidence="2">Cell surface</location>
    </subcellularLocation>
</comment>
<keyword evidence="8" id="KW-1133">Transmembrane helix</keyword>
<dbReference type="OMA" id="FECYCYM"/>
<dbReference type="VEuPathDB" id="PlasmoDB:PBANKA_1107600"/>
<keyword evidence="8" id="KW-0812">Transmembrane</keyword>
<evidence type="ECO:0000313" key="14">
    <source>
        <dbReference type="Proteomes" id="UP000069549"/>
    </source>
</evidence>
<evidence type="ECO:0000256" key="1">
    <source>
        <dbReference type="ARBA" id="ARBA00004236"/>
    </source>
</evidence>
<dbReference type="EMBL" id="LT608259">
    <property type="protein sequence ID" value="SCO62993.1"/>
    <property type="molecule type" value="Genomic_DNA"/>
</dbReference>
<dbReference type="SMART" id="SM00970">
    <property type="entry name" value="s48_45"/>
    <property type="match status" value="1"/>
</dbReference>
<evidence type="ECO:0000313" key="15">
    <source>
        <dbReference type="Proteomes" id="UP000219860"/>
    </source>
</evidence>
<name>A0A113RZE6_PLABE</name>
<dbReference type="GO" id="GO:0009986">
    <property type="term" value="C:cell surface"/>
    <property type="evidence" value="ECO:0007669"/>
    <property type="project" value="UniProtKB-SubCell"/>
</dbReference>
<protein>
    <submittedName>
        <fullName evidence="10">6-cysteine protein</fullName>
    </submittedName>
</protein>
<dbReference type="GO" id="GO:0005886">
    <property type="term" value="C:plasma membrane"/>
    <property type="evidence" value="ECO:0007669"/>
    <property type="project" value="UniProtKB-SubCell"/>
</dbReference>
<dbReference type="Proteomes" id="UP000219860">
    <property type="component" value="Chromosome 11"/>
</dbReference>
<dbReference type="OrthoDB" id="380997at2759"/>
<keyword evidence="3" id="KW-1003">Cell membrane</keyword>
<evidence type="ECO:0000313" key="10">
    <source>
        <dbReference type="EMBL" id="CXI60647.1"/>
    </source>
</evidence>
<dbReference type="EMBL" id="LT160031">
    <property type="protein sequence ID" value="CXI60647.1"/>
    <property type="molecule type" value="Genomic_DNA"/>
</dbReference>
<evidence type="ECO:0000256" key="8">
    <source>
        <dbReference type="SAM" id="Phobius"/>
    </source>
</evidence>